<sequence length="378" mass="42756">MEILNLISLLSAALTLVYGFLVLTFIRGWHKLILFKPQLADPKTKVSVIVAARNEEQNIKRTIDDLVAQDYPKSLTEIIFIDDHSTDNTAEIVNAYADRGVKLIKLNEDQALNSYKKKAIQTAIGTCTGDLIITTDADCKMGSQWLSTIVNFYEEKDYKMISSPVAYFEEKSFFERLQSLEFLYLIGLGASTIGNKQPSTCNGANLAYEKSTFYEVGGFQGIDDLASGDDELLLHKIAARYPDKIGFLKNREAIVYTHAKENLSSFIQQRKRWASKSTRYKNKAIIVLGVFVWIFNLSILANFITGLFLPAFLSVTFYQLIVKMILETLFLWDVTGFAKKRSLLILIPVLNVLHVLYMIYIGIAGNSGKYNWKGRMVK</sequence>
<feature type="transmembrane region" description="Helical" evidence="4">
    <location>
        <begin position="343"/>
        <end position="363"/>
    </location>
</feature>
<dbReference type="SUPFAM" id="SSF53448">
    <property type="entry name" value="Nucleotide-diphospho-sugar transferases"/>
    <property type="match status" value="1"/>
</dbReference>
<evidence type="ECO:0000256" key="1">
    <source>
        <dbReference type="ARBA" id="ARBA00006739"/>
    </source>
</evidence>
<feature type="transmembrane region" description="Helical" evidence="4">
    <location>
        <begin position="284"/>
        <end position="305"/>
    </location>
</feature>
<gene>
    <name evidence="6" type="ORF">DU508_08835</name>
</gene>
<dbReference type="Proteomes" id="UP000253961">
    <property type="component" value="Unassembled WGS sequence"/>
</dbReference>
<keyword evidence="4" id="KW-1133">Transmembrane helix</keyword>
<evidence type="ECO:0000259" key="5">
    <source>
        <dbReference type="Pfam" id="PF00535"/>
    </source>
</evidence>
<dbReference type="RefSeq" id="WP_115402440.1">
    <property type="nucleotide sequence ID" value="NZ_QPKV01000003.1"/>
</dbReference>
<dbReference type="AlphaFoldDB" id="A0A369Q4M5"/>
<dbReference type="PANTHER" id="PTHR43630:SF1">
    <property type="entry name" value="POLY-BETA-1,6-N-ACETYL-D-GLUCOSAMINE SYNTHASE"/>
    <property type="match status" value="1"/>
</dbReference>
<dbReference type="Pfam" id="PF00535">
    <property type="entry name" value="Glycos_transf_2"/>
    <property type="match status" value="1"/>
</dbReference>
<keyword evidence="7" id="KW-1185">Reference proteome</keyword>
<keyword evidence="4" id="KW-0472">Membrane</keyword>
<feature type="transmembrane region" description="Helical" evidence="4">
    <location>
        <begin position="311"/>
        <end position="331"/>
    </location>
</feature>
<keyword evidence="3 6" id="KW-0808">Transferase</keyword>
<comment type="similarity">
    <text evidence="1">Belongs to the glycosyltransferase 2 family.</text>
</comment>
<reference evidence="6 7" key="1">
    <citation type="submission" date="2018-07" db="EMBL/GenBank/DDBJ databases">
        <title>Pedobacter sp. nov., isolated from soil.</title>
        <authorList>
            <person name="Zhou L.Y."/>
            <person name="Du Z.J."/>
        </authorList>
    </citation>
    <scope>NUCLEOTIDE SEQUENCE [LARGE SCALE GENOMIC DNA]</scope>
    <source>
        <strain evidence="6 7">JDX94</strain>
    </source>
</reference>
<name>A0A369Q4M5_9SPHI</name>
<dbReference type="InterPro" id="IPR029044">
    <property type="entry name" value="Nucleotide-diphossugar_trans"/>
</dbReference>
<keyword evidence="4" id="KW-0812">Transmembrane</keyword>
<evidence type="ECO:0000256" key="2">
    <source>
        <dbReference type="ARBA" id="ARBA00022676"/>
    </source>
</evidence>
<evidence type="ECO:0000313" key="6">
    <source>
        <dbReference type="EMBL" id="RDC57268.1"/>
    </source>
</evidence>
<dbReference type="Gene3D" id="3.90.550.10">
    <property type="entry name" value="Spore Coat Polysaccharide Biosynthesis Protein SpsA, Chain A"/>
    <property type="match status" value="1"/>
</dbReference>
<proteinExistence type="inferred from homology"/>
<dbReference type="CDD" id="cd04192">
    <property type="entry name" value="GT_2_like_e"/>
    <property type="match status" value="1"/>
</dbReference>
<dbReference type="GO" id="GO:0016757">
    <property type="term" value="F:glycosyltransferase activity"/>
    <property type="evidence" value="ECO:0007669"/>
    <property type="project" value="UniProtKB-KW"/>
</dbReference>
<dbReference type="EMBL" id="QPKV01000003">
    <property type="protein sequence ID" value="RDC57268.1"/>
    <property type="molecule type" value="Genomic_DNA"/>
</dbReference>
<protein>
    <submittedName>
        <fullName evidence="6">Glycosyltransferase</fullName>
    </submittedName>
</protein>
<evidence type="ECO:0000313" key="7">
    <source>
        <dbReference type="Proteomes" id="UP000253961"/>
    </source>
</evidence>
<feature type="domain" description="Glycosyltransferase 2-like" evidence="5">
    <location>
        <begin position="47"/>
        <end position="189"/>
    </location>
</feature>
<dbReference type="PANTHER" id="PTHR43630">
    <property type="entry name" value="POLY-BETA-1,6-N-ACETYL-D-GLUCOSAMINE SYNTHASE"/>
    <property type="match status" value="1"/>
</dbReference>
<comment type="caution">
    <text evidence="6">The sequence shown here is derived from an EMBL/GenBank/DDBJ whole genome shotgun (WGS) entry which is preliminary data.</text>
</comment>
<dbReference type="InterPro" id="IPR001173">
    <property type="entry name" value="Glyco_trans_2-like"/>
</dbReference>
<evidence type="ECO:0000256" key="4">
    <source>
        <dbReference type="SAM" id="Phobius"/>
    </source>
</evidence>
<keyword evidence="2" id="KW-0328">Glycosyltransferase</keyword>
<evidence type="ECO:0000256" key="3">
    <source>
        <dbReference type="ARBA" id="ARBA00022679"/>
    </source>
</evidence>
<dbReference type="OrthoDB" id="9805625at2"/>
<feature type="transmembrane region" description="Helical" evidence="4">
    <location>
        <begin position="6"/>
        <end position="26"/>
    </location>
</feature>
<organism evidence="6 7">
    <name type="scientific">Pedobacter chinensis</name>
    <dbReference type="NCBI Taxonomy" id="2282421"/>
    <lineage>
        <taxon>Bacteria</taxon>
        <taxon>Pseudomonadati</taxon>
        <taxon>Bacteroidota</taxon>
        <taxon>Sphingobacteriia</taxon>
        <taxon>Sphingobacteriales</taxon>
        <taxon>Sphingobacteriaceae</taxon>
        <taxon>Pedobacter</taxon>
    </lineage>
</organism>
<accession>A0A369Q4M5</accession>